<organism evidence="1 2">
    <name type="scientific">Telmatocola sphagniphila</name>
    <dbReference type="NCBI Taxonomy" id="1123043"/>
    <lineage>
        <taxon>Bacteria</taxon>
        <taxon>Pseudomonadati</taxon>
        <taxon>Planctomycetota</taxon>
        <taxon>Planctomycetia</taxon>
        <taxon>Gemmatales</taxon>
        <taxon>Gemmataceae</taxon>
    </lineage>
</organism>
<gene>
    <name evidence="1" type="ORF">KIH39_22020</name>
</gene>
<accession>A0A8E6EUJ7</accession>
<sequence length="408" mass="46880">MNSVFLAAAVVLSIQPIRIELKQKATSLVKQLGDGSFRKRESASKDLIVLGLNSREALEAGAKSSDPEIQQRCKLLRVEMEKMELNRRIRQFTTDPMVSLPGWKTFSEKFGSDALTRKVYGQMAEVGGERFVYYESEPEGAARFFISEYQRLSGELRNLDYDFKKLIDDRIILFSILFYILQLEKMEDQISRSDLSIVFSLDSMPITHLIQGEALKILLRDKPESPVFKKILLGWMGKITNDIAIQSLGYDFELCLILNSLRDNKLDEGTEIIKKLLKDPRFVKQKTQTKGYVLHAFANFAKKQDLKIFESFLNDDSRTTDHLLGNNGNPIQYQIQTRDIALAAVLHLNGEKIEDYGFDGWRFADQDGINNSIEVFSFITEENRKKAFQKWYDLKEKKAKESAPMPKK</sequence>
<dbReference type="AlphaFoldDB" id="A0A8E6EUJ7"/>
<name>A0A8E6EUJ7_9BACT</name>
<evidence type="ECO:0000313" key="2">
    <source>
        <dbReference type="Proteomes" id="UP000676194"/>
    </source>
</evidence>
<keyword evidence="2" id="KW-1185">Reference proteome</keyword>
<protein>
    <submittedName>
        <fullName evidence="1">Uncharacterized protein</fullName>
    </submittedName>
</protein>
<dbReference type="KEGG" id="tsph:KIH39_22020"/>
<reference evidence="1" key="1">
    <citation type="submission" date="2021-05" db="EMBL/GenBank/DDBJ databases">
        <title>Complete genome sequence of the cellulolytic planctomycete Telmatocola sphagniphila SP2T and characterization of the first cellulase from planctomycetes.</title>
        <authorList>
            <person name="Rakitin A.L."/>
            <person name="Beletsky A.V."/>
            <person name="Naumoff D.G."/>
            <person name="Kulichevskaya I.S."/>
            <person name="Mardanov A.V."/>
            <person name="Ravin N.V."/>
            <person name="Dedysh S.N."/>
        </authorList>
    </citation>
    <scope>NUCLEOTIDE SEQUENCE</scope>
    <source>
        <strain evidence="1">SP2T</strain>
    </source>
</reference>
<dbReference type="RefSeq" id="WP_213495415.1">
    <property type="nucleotide sequence ID" value="NZ_CP074694.1"/>
</dbReference>
<dbReference type="EMBL" id="CP074694">
    <property type="protein sequence ID" value="QVL31495.1"/>
    <property type="molecule type" value="Genomic_DNA"/>
</dbReference>
<evidence type="ECO:0000313" key="1">
    <source>
        <dbReference type="EMBL" id="QVL31495.1"/>
    </source>
</evidence>
<proteinExistence type="predicted"/>
<dbReference type="Proteomes" id="UP000676194">
    <property type="component" value="Chromosome"/>
</dbReference>